<evidence type="ECO:0000256" key="2">
    <source>
        <dbReference type="ARBA" id="ARBA00004752"/>
    </source>
</evidence>
<dbReference type="GO" id="GO:0008360">
    <property type="term" value="P:regulation of cell shape"/>
    <property type="evidence" value="ECO:0007669"/>
    <property type="project" value="UniProtKB-KW"/>
</dbReference>
<evidence type="ECO:0000256" key="8">
    <source>
        <dbReference type="ARBA" id="ARBA00022989"/>
    </source>
</evidence>
<dbReference type="RefSeq" id="WP_257467955.1">
    <property type="nucleotide sequence ID" value="NZ_PCGY01000011.1"/>
</dbReference>
<dbReference type="Proteomes" id="UP000233727">
    <property type="component" value="Unassembled WGS sequence"/>
</dbReference>
<organism evidence="20 21">
    <name type="scientific">Bifidobacterium thermophilum</name>
    <dbReference type="NCBI Taxonomy" id="33905"/>
    <lineage>
        <taxon>Bacteria</taxon>
        <taxon>Bacillati</taxon>
        <taxon>Actinomycetota</taxon>
        <taxon>Actinomycetes</taxon>
        <taxon>Bifidobacteriales</taxon>
        <taxon>Bifidobacteriaceae</taxon>
        <taxon>Bifidobacterium</taxon>
    </lineage>
</organism>
<feature type="transmembrane region" description="Helical" evidence="19">
    <location>
        <begin position="480"/>
        <end position="499"/>
    </location>
</feature>
<dbReference type="InterPro" id="IPR018365">
    <property type="entry name" value="Cell_cycle_FtsW-rel_CS"/>
</dbReference>
<feature type="compositionally biased region" description="Basic and acidic residues" evidence="18">
    <location>
        <begin position="90"/>
        <end position="100"/>
    </location>
</feature>
<evidence type="ECO:0000256" key="10">
    <source>
        <dbReference type="ARBA" id="ARBA00032370"/>
    </source>
</evidence>
<protein>
    <recommendedName>
        <fullName evidence="13">Probable peptidoglycan glycosyltransferase FtsW</fullName>
        <ecNumber evidence="15">2.4.99.28</ecNumber>
    </recommendedName>
    <alternativeName>
        <fullName evidence="14">Cell division protein FtsW</fullName>
    </alternativeName>
    <alternativeName>
        <fullName evidence="11">Cell wall polymerase</fullName>
    </alternativeName>
    <alternativeName>
        <fullName evidence="10">Peptidoglycan polymerase</fullName>
    </alternativeName>
</protein>
<feature type="transmembrane region" description="Helical" evidence="19">
    <location>
        <begin position="215"/>
        <end position="234"/>
    </location>
</feature>
<dbReference type="EMBL" id="PCGY01000011">
    <property type="protein sequence ID" value="PKU92708.1"/>
    <property type="molecule type" value="Genomic_DNA"/>
</dbReference>
<dbReference type="PROSITE" id="PS00428">
    <property type="entry name" value="FTSW_RODA_SPOVE"/>
    <property type="match status" value="1"/>
</dbReference>
<name>A0A2N3QLY6_9BIFI</name>
<dbReference type="GO" id="GO:0032153">
    <property type="term" value="C:cell division site"/>
    <property type="evidence" value="ECO:0007669"/>
    <property type="project" value="TreeGrafter"/>
</dbReference>
<evidence type="ECO:0000256" key="19">
    <source>
        <dbReference type="SAM" id="Phobius"/>
    </source>
</evidence>
<comment type="caution">
    <text evidence="20">The sequence shown here is derived from an EMBL/GenBank/DDBJ whole genome shotgun (WGS) entry which is preliminary data.</text>
</comment>
<evidence type="ECO:0000256" key="18">
    <source>
        <dbReference type="SAM" id="MobiDB-lite"/>
    </source>
</evidence>
<evidence type="ECO:0000256" key="1">
    <source>
        <dbReference type="ARBA" id="ARBA00004141"/>
    </source>
</evidence>
<dbReference type="GO" id="GO:0015648">
    <property type="term" value="F:lipid-linked peptidoglycan transporter activity"/>
    <property type="evidence" value="ECO:0007669"/>
    <property type="project" value="TreeGrafter"/>
</dbReference>
<feature type="transmembrane region" description="Helical" evidence="19">
    <location>
        <begin position="146"/>
        <end position="173"/>
    </location>
</feature>
<feature type="transmembrane region" description="Helical" evidence="19">
    <location>
        <begin position="283"/>
        <end position="299"/>
    </location>
</feature>
<evidence type="ECO:0000313" key="21">
    <source>
        <dbReference type="Proteomes" id="UP000233727"/>
    </source>
</evidence>
<dbReference type="AlphaFoldDB" id="A0A2N3QLY6"/>
<evidence type="ECO:0000256" key="14">
    <source>
        <dbReference type="ARBA" id="ARBA00041418"/>
    </source>
</evidence>
<feature type="compositionally biased region" description="Basic and acidic residues" evidence="18">
    <location>
        <begin position="25"/>
        <end position="34"/>
    </location>
</feature>
<feature type="transmembrane region" description="Helical" evidence="19">
    <location>
        <begin position="326"/>
        <end position="344"/>
    </location>
</feature>
<dbReference type="Pfam" id="PF01098">
    <property type="entry name" value="FTSW_RODA_SPOVE"/>
    <property type="match status" value="1"/>
</dbReference>
<dbReference type="GO" id="GO:0009252">
    <property type="term" value="P:peptidoglycan biosynthetic process"/>
    <property type="evidence" value="ECO:0007669"/>
    <property type="project" value="UniProtKB-KW"/>
</dbReference>
<keyword evidence="4" id="KW-0808">Transferase</keyword>
<evidence type="ECO:0000256" key="3">
    <source>
        <dbReference type="ARBA" id="ARBA00022676"/>
    </source>
</evidence>
<feature type="transmembrane region" description="Helical" evidence="19">
    <location>
        <begin position="448"/>
        <end position="474"/>
    </location>
</feature>
<feature type="transmembrane region" description="Helical" evidence="19">
    <location>
        <begin position="414"/>
        <end position="436"/>
    </location>
</feature>
<dbReference type="PANTHER" id="PTHR30474">
    <property type="entry name" value="CELL CYCLE PROTEIN"/>
    <property type="match status" value="1"/>
</dbReference>
<feature type="region of interest" description="Disordered" evidence="18">
    <location>
        <begin position="1"/>
        <end position="100"/>
    </location>
</feature>
<feature type="transmembrane region" description="Helical" evidence="19">
    <location>
        <begin position="254"/>
        <end position="271"/>
    </location>
</feature>
<evidence type="ECO:0000256" key="12">
    <source>
        <dbReference type="ARBA" id="ARBA00038053"/>
    </source>
</evidence>
<evidence type="ECO:0000256" key="7">
    <source>
        <dbReference type="ARBA" id="ARBA00022984"/>
    </source>
</evidence>
<evidence type="ECO:0000313" key="20">
    <source>
        <dbReference type="EMBL" id="PKU92708.1"/>
    </source>
</evidence>
<comment type="catalytic activity">
    <reaction evidence="16">
        <text>[GlcNAc-(1-&gt;4)-Mur2Ac(oyl-L-Ala-gamma-D-Glu-L-Lys-D-Ala-D-Ala)](n)-di-trans,octa-cis-undecaprenyl diphosphate + beta-D-GlcNAc-(1-&gt;4)-Mur2Ac(oyl-L-Ala-gamma-D-Glu-L-Lys-D-Ala-D-Ala)-di-trans,octa-cis-undecaprenyl diphosphate = [GlcNAc-(1-&gt;4)-Mur2Ac(oyl-L-Ala-gamma-D-Glu-L-Lys-D-Ala-D-Ala)](n+1)-di-trans,octa-cis-undecaprenyl diphosphate + di-trans,octa-cis-undecaprenyl diphosphate + H(+)</text>
        <dbReference type="Rhea" id="RHEA:23708"/>
        <dbReference type="Rhea" id="RHEA-COMP:9602"/>
        <dbReference type="Rhea" id="RHEA-COMP:9603"/>
        <dbReference type="ChEBI" id="CHEBI:15378"/>
        <dbReference type="ChEBI" id="CHEBI:58405"/>
        <dbReference type="ChEBI" id="CHEBI:60033"/>
        <dbReference type="ChEBI" id="CHEBI:78435"/>
        <dbReference type="EC" id="2.4.99.28"/>
    </reaction>
</comment>
<proteinExistence type="inferred from homology"/>
<reference evidence="20 21" key="1">
    <citation type="submission" date="2017-10" db="EMBL/GenBank/DDBJ databases">
        <title>Bifidobacterium genomics.</title>
        <authorList>
            <person name="Lugli G.A."/>
            <person name="Milani C."/>
            <person name="Mancabelli L."/>
        </authorList>
    </citation>
    <scope>NUCLEOTIDE SEQUENCE [LARGE SCALE GENOMIC DNA]</scope>
    <source>
        <strain evidence="20 21">1542B</strain>
    </source>
</reference>
<comment type="pathway">
    <text evidence="2">Cell wall biogenesis; peptidoglycan biosynthesis.</text>
</comment>
<keyword evidence="8 19" id="KW-1133">Transmembrane helix</keyword>
<feature type="transmembrane region" description="Helical" evidence="19">
    <location>
        <begin position="305"/>
        <end position="321"/>
    </location>
</feature>
<feature type="compositionally biased region" description="Polar residues" evidence="18">
    <location>
        <begin position="74"/>
        <end position="88"/>
    </location>
</feature>
<evidence type="ECO:0000256" key="13">
    <source>
        <dbReference type="ARBA" id="ARBA00041185"/>
    </source>
</evidence>
<keyword evidence="5 19" id="KW-0812">Transmembrane</keyword>
<sequence length="517" mass="55774">MASTDPKRRGERKGRTAQSTVFPRQRRDDARGAEDFDILAPTGSQPAQRASRRPSRKLADGASADPYRGKTAVTARNRQAIPSGTPKSKSAKDPQTRHRLWEQVKDSVLPKRIMAVEKTTAACKPVIDPSTTGDAHGIRMLKSPLWCYHCFIGAVMFLTFLGAVMVFSSSVISNISSGKSPWSQALTQGKFCLIGLVFCFGASRLKAPAYRRCSGVILMIAWGFQLLTMSPLGVNYQGNTGWVNLGIFTMQPAEFMKLAVCLWMPLGVVIAQQRSTDKDHRPYAVPIIMLIICCALVMLGRDMGTDMVILIIGLIALLLGGMPKSWFGIMGAVVAVLAGVLVIQSPNRLARVLSAYTSCDTTQMQGTCYQSIHAKYALASGGFAGVGLGNSREKWNYLPEAHNDFIFAIIGEELGFVGAIVIIIMFVLIGWCLACIALQSKDRYTSIALVSIAVWIVGQAIINIMVVIGLLPVMGVPMPFVSAGGSSLIMCLTAAGVAISMMRQETQIASATNPLNS</sequence>
<dbReference type="GO" id="GO:0051301">
    <property type="term" value="P:cell division"/>
    <property type="evidence" value="ECO:0007669"/>
    <property type="project" value="InterPro"/>
</dbReference>
<dbReference type="EC" id="2.4.99.28" evidence="15"/>
<accession>A0A2N3QLY6</accession>
<comment type="function">
    <text evidence="17">Peptidoglycan polymerase that is essential for cell division.</text>
</comment>
<keyword evidence="6" id="KW-0133">Cell shape</keyword>
<evidence type="ECO:0000256" key="5">
    <source>
        <dbReference type="ARBA" id="ARBA00022692"/>
    </source>
</evidence>
<keyword evidence="7" id="KW-0573">Peptidoglycan synthesis</keyword>
<evidence type="ECO:0000256" key="9">
    <source>
        <dbReference type="ARBA" id="ARBA00023136"/>
    </source>
</evidence>
<dbReference type="GO" id="GO:0005886">
    <property type="term" value="C:plasma membrane"/>
    <property type="evidence" value="ECO:0007669"/>
    <property type="project" value="TreeGrafter"/>
</dbReference>
<evidence type="ECO:0000256" key="6">
    <source>
        <dbReference type="ARBA" id="ARBA00022960"/>
    </source>
</evidence>
<evidence type="ECO:0000256" key="11">
    <source>
        <dbReference type="ARBA" id="ARBA00033270"/>
    </source>
</evidence>
<dbReference type="GO" id="GO:0008955">
    <property type="term" value="F:peptidoglycan glycosyltransferase activity"/>
    <property type="evidence" value="ECO:0007669"/>
    <property type="project" value="UniProtKB-EC"/>
</dbReference>
<gene>
    <name evidence="20" type="ORF">CQR47_0557</name>
</gene>
<keyword evidence="3" id="KW-0328">Glycosyltransferase</keyword>
<evidence type="ECO:0000256" key="17">
    <source>
        <dbReference type="ARBA" id="ARBA00049966"/>
    </source>
</evidence>
<evidence type="ECO:0000256" key="4">
    <source>
        <dbReference type="ARBA" id="ARBA00022679"/>
    </source>
</evidence>
<evidence type="ECO:0000256" key="15">
    <source>
        <dbReference type="ARBA" id="ARBA00044770"/>
    </source>
</evidence>
<comment type="similarity">
    <text evidence="12">Belongs to the SEDS family. FtsW subfamily.</text>
</comment>
<evidence type="ECO:0000256" key="16">
    <source>
        <dbReference type="ARBA" id="ARBA00049902"/>
    </source>
</evidence>
<dbReference type="PANTHER" id="PTHR30474:SF2">
    <property type="entry name" value="PEPTIDOGLYCAN GLYCOSYLTRANSFERASE FTSW-RELATED"/>
    <property type="match status" value="1"/>
</dbReference>
<keyword evidence="9 19" id="KW-0472">Membrane</keyword>
<feature type="transmembrane region" description="Helical" evidence="19">
    <location>
        <begin position="185"/>
        <end position="203"/>
    </location>
</feature>
<comment type="subcellular location">
    <subcellularLocation>
        <location evidence="1">Membrane</location>
        <topology evidence="1">Multi-pass membrane protein</topology>
    </subcellularLocation>
</comment>
<dbReference type="InterPro" id="IPR001182">
    <property type="entry name" value="FtsW/RodA"/>
</dbReference>